<keyword evidence="1" id="KW-1133">Transmembrane helix</keyword>
<dbReference type="Pfam" id="PF01944">
    <property type="entry name" value="SpoIIM"/>
    <property type="match status" value="1"/>
</dbReference>
<evidence type="ECO:0008006" key="4">
    <source>
        <dbReference type="Google" id="ProtNLM"/>
    </source>
</evidence>
<dbReference type="EMBL" id="AESD01000355">
    <property type="protein sequence ID" value="EHJ12953.1"/>
    <property type="molecule type" value="Genomic_DNA"/>
</dbReference>
<dbReference type="AlphaFoldDB" id="G5J4E1"/>
<accession>G5J4E1</accession>
<dbReference type="PATRIC" id="fig|423471.3.peg.2221"/>
<dbReference type="GeneID" id="88766053"/>
<dbReference type="InterPro" id="IPR002798">
    <property type="entry name" value="SpoIIM-like"/>
</dbReference>
<reference evidence="2 3" key="1">
    <citation type="journal article" date="2011" name="Front. Microbiol.">
        <title>Two Strains of Crocosphaera watsonii with Highly Conserved Genomes are Distinguished by Strain-Specific Features.</title>
        <authorList>
            <person name="Bench S.R."/>
            <person name="Ilikchyan I.N."/>
            <person name="Tripp H.J."/>
            <person name="Zehr J.P."/>
        </authorList>
    </citation>
    <scope>NUCLEOTIDE SEQUENCE [LARGE SCALE GENOMIC DNA]</scope>
    <source>
        <strain evidence="2 3">WH 0003</strain>
    </source>
</reference>
<evidence type="ECO:0000313" key="2">
    <source>
        <dbReference type="EMBL" id="EHJ12953.1"/>
    </source>
</evidence>
<comment type="caution">
    <text evidence="2">The sequence shown here is derived from an EMBL/GenBank/DDBJ whole genome shotgun (WGS) entry which is preliminary data.</text>
</comment>
<name>G5J4E1_CROWT</name>
<feature type="transmembrane region" description="Helical" evidence="1">
    <location>
        <begin position="105"/>
        <end position="127"/>
    </location>
</feature>
<dbReference type="RefSeq" id="WP_007305361.1">
    <property type="nucleotide sequence ID" value="NZ_AESD01000355.1"/>
</dbReference>
<feature type="transmembrane region" description="Helical" evidence="1">
    <location>
        <begin position="298"/>
        <end position="314"/>
    </location>
</feature>
<feature type="transmembrane region" description="Helical" evidence="1">
    <location>
        <begin position="152"/>
        <end position="171"/>
    </location>
</feature>
<dbReference type="PANTHER" id="PTHR35337">
    <property type="entry name" value="SLR1478 PROTEIN"/>
    <property type="match status" value="1"/>
</dbReference>
<protein>
    <recommendedName>
        <fullName evidence="4">Stage II sporulation protein M</fullName>
    </recommendedName>
</protein>
<sequence length="326" mass="36262">MKIQLWIARREPYWQRLDFLLKKIEKKGIKSLKASEIQELSALYRSVSADLARAKTFKVGTILIEDLHKLTTRAYSQVYQAPRGQDWGGIWRFYRWGFPETVQKTWPYTTIATLTFIVGGLIAWWYAWSDPNFIAMVAPPELITKVRDDQELWMGSIIGVEPLASSGIMINNMSVSFRVVSGGIVAGILTLFILFYNGLLIGTIATLVGQNNLAYPFWAFVFPHGSLELPAIFLSGGAGLLIARALLFPGQYKRADALKIYGLQAAQLVFGIVPLLFIAGIIEGFFSPNPSVPDPLKYVAGLLLFILLIQYCSLSKGTSSSSITPQ</sequence>
<dbReference type="PANTHER" id="PTHR35337:SF1">
    <property type="entry name" value="SLR1478 PROTEIN"/>
    <property type="match status" value="1"/>
</dbReference>
<evidence type="ECO:0000313" key="3">
    <source>
        <dbReference type="Proteomes" id="UP000003477"/>
    </source>
</evidence>
<keyword evidence="1" id="KW-0472">Membrane</keyword>
<evidence type="ECO:0000256" key="1">
    <source>
        <dbReference type="SAM" id="Phobius"/>
    </source>
</evidence>
<proteinExistence type="predicted"/>
<dbReference type="Proteomes" id="UP000003477">
    <property type="component" value="Unassembled WGS sequence"/>
</dbReference>
<gene>
    <name evidence="2" type="ORF">CWATWH0003_2363</name>
</gene>
<feature type="transmembrane region" description="Helical" evidence="1">
    <location>
        <begin position="183"/>
        <end position="209"/>
    </location>
</feature>
<feature type="transmembrane region" description="Helical" evidence="1">
    <location>
        <begin position="229"/>
        <end position="247"/>
    </location>
</feature>
<organism evidence="2 3">
    <name type="scientific">Crocosphaera watsonii WH 0003</name>
    <dbReference type="NCBI Taxonomy" id="423471"/>
    <lineage>
        <taxon>Bacteria</taxon>
        <taxon>Bacillati</taxon>
        <taxon>Cyanobacteriota</taxon>
        <taxon>Cyanophyceae</taxon>
        <taxon>Oscillatoriophycideae</taxon>
        <taxon>Chroococcales</taxon>
        <taxon>Aphanothecaceae</taxon>
        <taxon>Crocosphaera</taxon>
    </lineage>
</organism>
<keyword evidence="1" id="KW-0812">Transmembrane</keyword>
<feature type="transmembrane region" description="Helical" evidence="1">
    <location>
        <begin position="268"/>
        <end position="286"/>
    </location>
</feature>